<proteinExistence type="predicted"/>
<dbReference type="GO" id="GO:0003677">
    <property type="term" value="F:DNA binding"/>
    <property type="evidence" value="ECO:0007669"/>
    <property type="project" value="UniProtKB-KW"/>
</dbReference>
<evidence type="ECO:0000256" key="1">
    <source>
        <dbReference type="ARBA" id="ARBA00023015"/>
    </source>
</evidence>
<dbReference type="OrthoDB" id="1428586at2759"/>
<keyword evidence="2" id="KW-0238">DNA-binding</keyword>
<dbReference type="Pfam" id="PF25797">
    <property type="entry name" value="PDF2_C"/>
    <property type="match status" value="1"/>
</dbReference>
<organism evidence="8 9">
    <name type="scientific">Cicer arietinum</name>
    <name type="common">Chickpea</name>
    <name type="synonym">Garbanzo</name>
    <dbReference type="NCBI Taxonomy" id="3827"/>
    <lineage>
        <taxon>Eukaryota</taxon>
        <taxon>Viridiplantae</taxon>
        <taxon>Streptophyta</taxon>
        <taxon>Embryophyta</taxon>
        <taxon>Tracheophyta</taxon>
        <taxon>Spermatophyta</taxon>
        <taxon>Magnoliopsida</taxon>
        <taxon>eudicotyledons</taxon>
        <taxon>Gunneridae</taxon>
        <taxon>Pentapetalae</taxon>
        <taxon>rosids</taxon>
        <taxon>fabids</taxon>
        <taxon>Fabales</taxon>
        <taxon>Fabaceae</taxon>
        <taxon>Papilionoideae</taxon>
        <taxon>50 kb inversion clade</taxon>
        <taxon>NPAAA clade</taxon>
        <taxon>Hologalegina</taxon>
        <taxon>IRL clade</taxon>
        <taxon>Cicereae</taxon>
        <taxon>Cicer</taxon>
    </lineage>
</organism>
<reference evidence="8" key="1">
    <citation type="journal article" date="2013" name="Nat. Biotechnol.">
        <title>Draft genome sequence of chickpea (Cicer arietinum) provides a resource for trait improvement.</title>
        <authorList>
            <person name="Varshney R.K."/>
            <person name="Song C."/>
            <person name="Saxena R.K."/>
            <person name="Azam S."/>
            <person name="Yu S."/>
            <person name="Sharpe A.G."/>
            <person name="Cannon S."/>
            <person name="Baek J."/>
            <person name="Rosen B.D."/>
            <person name="Tar'an B."/>
            <person name="Millan T."/>
            <person name="Zhang X."/>
            <person name="Ramsay L.D."/>
            <person name="Iwata A."/>
            <person name="Wang Y."/>
            <person name="Nelson W."/>
            <person name="Farmer A.D."/>
            <person name="Gaur P.M."/>
            <person name="Soderlund C."/>
            <person name="Penmetsa R.V."/>
            <person name="Xu C."/>
            <person name="Bharti A.K."/>
            <person name="He W."/>
            <person name="Winter P."/>
            <person name="Zhao S."/>
            <person name="Hane J.K."/>
            <person name="Carrasquilla-Garcia N."/>
            <person name="Condie J.A."/>
            <person name="Upadhyaya H.D."/>
            <person name="Luo M.C."/>
            <person name="Thudi M."/>
            <person name="Gowda C.L."/>
            <person name="Singh N.P."/>
            <person name="Lichtenzveig J."/>
            <person name="Gali K.K."/>
            <person name="Rubio J."/>
            <person name="Nadarajan N."/>
            <person name="Dolezel J."/>
            <person name="Bansal K.C."/>
            <person name="Xu X."/>
            <person name="Edwards D."/>
            <person name="Zhang G."/>
            <person name="Kahl G."/>
            <person name="Gil J."/>
            <person name="Singh K.B."/>
            <person name="Datta S.K."/>
            <person name="Jackson S.A."/>
            <person name="Wang J."/>
            <person name="Cook D.R."/>
        </authorList>
    </citation>
    <scope>NUCLEOTIDE SEQUENCE [LARGE SCALE GENOMIC DNA]</scope>
    <source>
        <strain evidence="8">cv. CDC Frontier</strain>
    </source>
</reference>
<dbReference type="PROSITE" id="PS50848">
    <property type="entry name" value="START"/>
    <property type="match status" value="1"/>
</dbReference>
<reference evidence="9" key="2">
    <citation type="submission" date="2025-08" db="UniProtKB">
        <authorList>
            <consortium name="RefSeq"/>
        </authorList>
    </citation>
    <scope>IDENTIFICATION</scope>
    <source>
        <tissue evidence="9">Etiolated seedlings</tissue>
    </source>
</reference>
<evidence type="ECO:0000256" key="3">
    <source>
        <dbReference type="ARBA" id="ARBA00023155"/>
    </source>
</evidence>
<dbReference type="InterPro" id="IPR042160">
    <property type="entry name" value="HD-Zip_IV"/>
</dbReference>
<evidence type="ECO:0000256" key="5">
    <source>
        <dbReference type="ARBA" id="ARBA00023242"/>
    </source>
</evidence>
<keyword evidence="8" id="KW-1185">Reference proteome</keyword>
<dbReference type="SUPFAM" id="SSF55961">
    <property type="entry name" value="Bet v1-like"/>
    <property type="match status" value="2"/>
</dbReference>
<evidence type="ECO:0000256" key="2">
    <source>
        <dbReference type="ARBA" id="ARBA00023125"/>
    </source>
</evidence>
<evidence type="ECO:0000259" key="7">
    <source>
        <dbReference type="PROSITE" id="PS50848"/>
    </source>
</evidence>
<dbReference type="GO" id="GO:0008289">
    <property type="term" value="F:lipid binding"/>
    <property type="evidence" value="ECO:0007669"/>
    <property type="project" value="InterPro"/>
</dbReference>
<dbReference type="PANTHER" id="PTHR45654:SF9">
    <property type="entry name" value="HOMEOBOX-LEUCINE ZIPPER PROTEIN HDG10-RELATED"/>
    <property type="match status" value="1"/>
</dbReference>
<sequence length="503" mass="56970">MNFSKGSSADNKAHHGGANDNEECTRMLEIATSSMKELIVLMETKSLWTKPSDDVVGFVLVPERYENMFPRENHIESSKDSKVVPIGGLELVEMLLDSEKWANLFPTIVSEAKTLKVFDVGSYLNRNGTLQLMYAKIHIFLPQMAERGFYFLRYCEQIDSVTWGIADVSFSFFGTLVDTPWRHPSGCMIRDMSDGTSMVTWIEHVEVDDRVHRNNVCSFIRKCASNEATKWLLALQRKCQKNICTSIDYVARHHKDIKTSEGRKNVMKLSNEMVQNFCRVLNTQSSVLHIFEENNNNEPLIFIRQRTILSQSQRRNLMVLTCVAYAWISVSPHTLFYFLNDDNTRHRWDPIASSTPGHNIAHISIGANDACNRVSIIQTLNKRENIILYLKESCIDILGAYVIYAPIIQSQVKRALSGVDSSTMPMIIPSGFMISSHDGGTINVEASSNIENATSSRGKSLLTMAFQMVYVQVEPTIQRTEHVVNITRHTLSTIQNIKVALES</sequence>
<feature type="region of interest" description="Disordered" evidence="6">
    <location>
        <begin position="1"/>
        <end position="21"/>
    </location>
</feature>
<dbReference type="Proteomes" id="UP000087171">
    <property type="component" value="Chromosome Ca1"/>
</dbReference>
<evidence type="ECO:0000256" key="4">
    <source>
        <dbReference type="ARBA" id="ARBA00023163"/>
    </source>
</evidence>
<dbReference type="AlphaFoldDB" id="A0A1S2XE71"/>
<dbReference type="PaxDb" id="3827-XP_004487953.1"/>
<name>A0A1S2XE71_CICAR</name>
<feature type="compositionally biased region" description="Polar residues" evidence="6">
    <location>
        <begin position="1"/>
        <end position="10"/>
    </location>
</feature>
<evidence type="ECO:0000313" key="9">
    <source>
        <dbReference type="RefSeq" id="XP_004487953.1"/>
    </source>
</evidence>
<gene>
    <name evidence="9" type="primary">LOC101497458</name>
</gene>
<keyword evidence="3" id="KW-0371">Homeobox</keyword>
<dbReference type="STRING" id="3827.A0A1S2XE71"/>
<dbReference type="InterPro" id="IPR057993">
    <property type="entry name" value="HD-Zip_IV_C"/>
</dbReference>
<accession>A0A1S2XE71</accession>
<dbReference type="SMART" id="SM00234">
    <property type="entry name" value="START"/>
    <property type="match status" value="1"/>
</dbReference>
<dbReference type="KEGG" id="cam:101497458"/>
<keyword evidence="4" id="KW-0804">Transcription</keyword>
<protein>
    <submittedName>
        <fullName evidence="9">Homeobox-leucine zipper protein HDG11-like</fullName>
    </submittedName>
</protein>
<evidence type="ECO:0000313" key="8">
    <source>
        <dbReference type="Proteomes" id="UP000087171"/>
    </source>
</evidence>
<feature type="domain" description="START" evidence="7">
    <location>
        <begin position="20"/>
        <end position="244"/>
    </location>
</feature>
<keyword evidence="1" id="KW-0805">Transcription regulation</keyword>
<keyword evidence="5" id="KW-0539">Nucleus</keyword>
<dbReference type="Pfam" id="PF01852">
    <property type="entry name" value="START"/>
    <property type="match status" value="1"/>
</dbReference>
<evidence type="ECO:0000256" key="6">
    <source>
        <dbReference type="SAM" id="MobiDB-lite"/>
    </source>
</evidence>
<dbReference type="eggNOG" id="ENOG502QTNV">
    <property type="taxonomic scope" value="Eukaryota"/>
</dbReference>
<dbReference type="RefSeq" id="XP_004487953.1">
    <property type="nucleotide sequence ID" value="XM_004487896.2"/>
</dbReference>
<dbReference type="GeneID" id="101497458"/>
<dbReference type="InterPro" id="IPR002913">
    <property type="entry name" value="START_lipid-bd_dom"/>
</dbReference>
<dbReference type="PANTHER" id="PTHR45654">
    <property type="entry name" value="HOMEOBOX-LEUCINE ZIPPER PROTEIN MERISTEM L1"/>
    <property type="match status" value="1"/>
</dbReference>